<organism evidence="1 2">
    <name type="scientific">Handroanthus impetiginosus</name>
    <dbReference type="NCBI Taxonomy" id="429701"/>
    <lineage>
        <taxon>Eukaryota</taxon>
        <taxon>Viridiplantae</taxon>
        <taxon>Streptophyta</taxon>
        <taxon>Embryophyta</taxon>
        <taxon>Tracheophyta</taxon>
        <taxon>Spermatophyta</taxon>
        <taxon>Magnoliopsida</taxon>
        <taxon>eudicotyledons</taxon>
        <taxon>Gunneridae</taxon>
        <taxon>Pentapetalae</taxon>
        <taxon>asterids</taxon>
        <taxon>lamiids</taxon>
        <taxon>Lamiales</taxon>
        <taxon>Bignoniaceae</taxon>
        <taxon>Crescentiina</taxon>
        <taxon>Tabebuia alliance</taxon>
        <taxon>Handroanthus</taxon>
    </lineage>
</organism>
<name>A0A2G9I4P5_9LAMI</name>
<accession>A0A2G9I4P5</accession>
<gene>
    <name evidence="1" type="ORF">CDL12_02526</name>
</gene>
<dbReference type="Proteomes" id="UP000231279">
    <property type="component" value="Unassembled WGS sequence"/>
</dbReference>
<sequence length="49" mass="5630">MNSINFVISFRYSGFAHGLPPGFSLNSRGFFHLYLVSSLCQRFFSGFYI</sequence>
<protein>
    <submittedName>
        <fullName evidence="1">Uncharacterized protein</fullName>
    </submittedName>
</protein>
<reference evidence="2" key="1">
    <citation type="journal article" date="2018" name="Gigascience">
        <title>Genome assembly of the Pink Ipe (Handroanthus impetiginosus, Bignoniaceae), a highly valued, ecologically keystone Neotropical timber forest tree.</title>
        <authorList>
            <person name="Silva-Junior O.B."/>
            <person name="Grattapaglia D."/>
            <person name="Novaes E."/>
            <person name="Collevatti R.G."/>
        </authorList>
    </citation>
    <scope>NUCLEOTIDE SEQUENCE [LARGE SCALE GENOMIC DNA]</scope>
    <source>
        <strain evidence="2">cv. UFG-1</strain>
    </source>
</reference>
<dbReference type="AlphaFoldDB" id="A0A2G9I4P5"/>
<comment type="caution">
    <text evidence="1">The sequence shown here is derived from an EMBL/GenBank/DDBJ whole genome shotgun (WGS) entry which is preliminary data.</text>
</comment>
<keyword evidence="2" id="KW-1185">Reference proteome</keyword>
<proteinExistence type="predicted"/>
<evidence type="ECO:0000313" key="2">
    <source>
        <dbReference type="Proteomes" id="UP000231279"/>
    </source>
</evidence>
<evidence type="ECO:0000313" key="1">
    <source>
        <dbReference type="EMBL" id="PIN24735.1"/>
    </source>
</evidence>
<dbReference type="EMBL" id="NKXS01000364">
    <property type="protein sequence ID" value="PIN24735.1"/>
    <property type="molecule type" value="Genomic_DNA"/>
</dbReference>